<dbReference type="GO" id="GO:0008270">
    <property type="term" value="F:zinc ion binding"/>
    <property type="evidence" value="ECO:0007669"/>
    <property type="project" value="UniProtKB-KW"/>
</dbReference>
<dbReference type="Gene3D" id="3.30.160.60">
    <property type="entry name" value="Classic Zinc Finger"/>
    <property type="match status" value="4"/>
</dbReference>
<dbReference type="PROSITE" id="PS50804">
    <property type="entry name" value="SCAN_BOX"/>
    <property type="match status" value="1"/>
</dbReference>
<reference evidence="12" key="1">
    <citation type="submission" date="2025-08" db="UniProtKB">
        <authorList>
            <consortium name="Ensembl"/>
        </authorList>
    </citation>
    <scope>IDENTIFICATION</scope>
</reference>
<dbReference type="InterPro" id="IPR013087">
    <property type="entry name" value="Znf_C2H2_type"/>
</dbReference>
<dbReference type="Proteomes" id="UP000694415">
    <property type="component" value="Unplaced"/>
</dbReference>
<dbReference type="InterPro" id="IPR038269">
    <property type="entry name" value="SCAN_sf"/>
</dbReference>
<name>A0A8C6G5U0_MUSSI</name>
<evidence type="ECO:0000313" key="13">
    <source>
        <dbReference type="Proteomes" id="UP000694415"/>
    </source>
</evidence>
<dbReference type="SMART" id="SM00431">
    <property type="entry name" value="SCAN"/>
    <property type="match status" value="1"/>
</dbReference>
<evidence type="ECO:0000256" key="6">
    <source>
        <dbReference type="ARBA" id="ARBA00023242"/>
    </source>
</evidence>
<feature type="domain" description="C2H2-type" evidence="10">
    <location>
        <begin position="397"/>
        <end position="424"/>
    </location>
</feature>
<keyword evidence="3" id="KW-0677">Repeat</keyword>
<dbReference type="FunFam" id="3.30.160.60:FF:001715">
    <property type="match status" value="1"/>
</dbReference>
<dbReference type="PANTHER" id="PTHR16515:SF49">
    <property type="entry name" value="GASTRULA ZINC FINGER PROTEIN XLCGF49.1-LIKE-RELATED"/>
    <property type="match status" value="1"/>
</dbReference>
<evidence type="ECO:0000256" key="5">
    <source>
        <dbReference type="ARBA" id="ARBA00022833"/>
    </source>
</evidence>
<dbReference type="GeneTree" id="ENSGT00390000012244"/>
<protein>
    <recommendedName>
        <fullName evidence="14">Zinc finger and SCAN domain-containing protein 4</fullName>
    </recommendedName>
</protein>
<evidence type="ECO:0000256" key="3">
    <source>
        <dbReference type="ARBA" id="ARBA00022737"/>
    </source>
</evidence>
<evidence type="ECO:0000256" key="4">
    <source>
        <dbReference type="ARBA" id="ARBA00022771"/>
    </source>
</evidence>
<keyword evidence="4 7" id="KW-0863">Zinc-finger</keyword>
<dbReference type="InterPro" id="IPR036236">
    <property type="entry name" value="Znf_C2H2_sf"/>
</dbReference>
<comment type="subcellular location">
    <subcellularLocation>
        <location evidence="1 8">Nucleus</location>
    </subcellularLocation>
</comment>
<dbReference type="FunFam" id="1.10.4020.10:FF:000004">
    <property type="entry name" value="Zinc finger and SCAN domain containing 4"/>
    <property type="match status" value="1"/>
</dbReference>
<keyword evidence="2" id="KW-0479">Metal-binding</keyword>
<dbReference type="PANTHER" id="PTHR16515">
    <property type="entry name" value="PR DOMAIN ZINC FINGER PROTEIN"/>
    <property type="match status" value="1"/>
</dbReference>
<evidence type="ECO:0000259" key="11">
    <source>
        <dbReference type="PROSITE" id="PS50804"/>
    </source>
</evidence>
<dbReference type="InterPro" id="IPR003309">
    <property type="entry name" value="SCAN_dom"/>
</dbReference>
<dbReference type="PROSITE" id="PS50157">
    <property type="entry name" value="ZINC_FINGER_C2H2_2"/>
    <property type="match status" value="4"/>
</dbReference>
<dbReference type="SUPFAM" id="SSF47353">
    <property type="entry name" value="Retrovirus capsid dimerization domain-like"/>
    <property type="match status" value="1"/>
</dbReference>
<dbReference type="GO" id="GO:0010468">
    <property type="term" value="P:regulation of gene expression"/>
    <property type="evidence" value="ECO:0007669"/>
    <property type="project" value="TreeGrafter"/>
</dbReference>
<evidence type="ECO:0000256" key="1">
    <source>
        <dbReference type="ARBA" id="ARBA00004123"/>
    </source>
</evidence>
<feature type="domain" description="C2H2-type" evidence="10">
    <location>
        <begin position="425"/>
        <end position="452"/>
    </location>
</feature>
<reference evidence="12" key="2">
    <citation type="submission" date="2025-09" db="UniProtKB">
        <authorList>
            <consortium name="Ensembl"/>
        </authorList>
    </citation>
    <scope>IDENTIFICATION</scope>
</reference>
<dbReference type="FunFam" id="3.30.160.60:FF:000690">
    <property type="entry name" value="Zinc finger protein 354C"/>
    <property type="match status" value="1"/>
</dbReference>
<dbReference type="Pfam" id="PF02023">
    <property type="entry name" value="SCAN"/>
    <property type="match status" value="1"/>
</dbReference>
<proteinExistence type="predicted"/>
<evidence type="ECO:0000259" key="10">
    <source>
        <dbReference type="PROSITE" id="PS50157"/>
    </source>
</evidence>
<evidence type="ECO:0000256" key="8">
    <source>
        <dbReference type="PROSITE-ProRule" id="PRU00187"/>
    </source>
</evidence>
<dbReference type="AlphaFoldDB" id="A0A8C6G5U0"/>
<feature type="compositionally biased region" description="Polar residues" evidence="9">
    <location>
        <begin position="285"/>
        <end position="297"/>
    </location>
</feature>
<feature type="region of interest" description="Disordered" evidence="9">
    <location>
        <begin position="278"/>
        <end position="297"/>
    </location>
</feature>
<dbReference type="GO" id="GO:0005634">
    <property type="term" value="C:nucleus"/>
    <property type="evidence" value="ECO:0007669"/>
    <property type="project" value="UniProtKB-SubCell"/>
</dbReference>
<keyword evidence="5" id="KW-0862">Zinc</keyword>
<feature type="domain" description="C2H2-type" evidence="10">
    <location>
        <begin position="453"/>
        <end position="480"/>
    </location>
</feature>
<dbReference type="FunFam" id="3.30.160.60:FF:000446">
    <property type="entry name" value="Zinc finger protein"/>
    <property type="match status" value="1"/>
</dbReference>
<evidence type="ECO:0008006" key="14">
    <source>
        <dbReference type="Google" id="ProtNLM"/>
    </source>
</evidence>
<accession>A0A8C6G5U0</accession>
<dbReference type="SMART" id="SM00355">
    <property type="entry name" value="ZnF_C2H2"/>
    <property type="match status" value="4"/>
</dbReference>
<feature type="domain" description="C2H2-type" evidence="10">
    <location>
        <begin position="481"/>
        <end position="507"/>
    </location>
</feature>
<dbReference type="Gene3D" id="1.10.4020.10">
    <property type="entry name" value="DNA breaking-rejoining enzymes"/>
    <property type="match status" value="1"/>
</dbReference>
<evidence type="ECO:0000256" key="9">
    <source>
        <dbReference type="SAM" id="MobiDB-lite"/>
    </source>
</evidence>
<dbReference type="PROSITE" id="PS00028">
    <property type="entry name" value="ZINC_FINGER_C2H2_1"/>
    <property type="match status" value="4"/>
</dbReference>
<keyword evidence="6 8" id="KW-0539">Nucleus</keyword>
<evidence type="ECO:0000256" key="7">
    <source>
        <dbReference type="PROSITE-ProRule" id="PRU00042"/>
    </source>
</evidence>
<dbReference type="SUPFAM" id="SSF57667">
    <property type="entry name" value="beta-beta-alpha zinc fingers"/>
    <property type="match status" value="2"/>
</dbReference>
<feature type="domain" description="SCAN box" evidence="11">
    <location>
        <begin position="46"/>
        <end position="93"/>
    </location>
</feature>
<dbReference type="Pfam" id="PF00096">
    <property type="entry name" value="zf-C2H2"/>
    <property type="match status" value="2"/>
</dbReference>
<evidence type="ECO:0000313" key="12">
    <source>
        <dbReference type="Ensembl" id="ENSMSIP00000000804.1"/>
    </source>
</evidence>
<organism evidence="12 13">
    <name type="scientific">Mus spicilegus</name>
    <name type="common">Mound-building mouse</name>
    <dbReference type="NCBI Taxonomy" id="10103"/>
    <lineage>
        <taxon>Eukaryota</taxon>
        <taxon>Metazoa</taxon>
        <taxon>Chordata</taxon>
        <taxon>Craniata</taxon>
        <taxon>Vertebrata</taxon>
        <taxon>Euteleostomi</taxon>
        <taxon>Mammalia</taxon>
        <taxon>Eutheria</taxon>
        <taxon>Euarchontoglires</taxon>
        <taxon>Glires</taxon>
        <taxon>Rodentia</taxon>
        <taxon>Myomorpha</taxon>
        <taxon>Muroidea</taxon>
        <taxon>Muridae</taxon>
        <taxon>Murinae</taxon>
        <taxon>Mus</taxon>
        <taxon>Mus</taxon>
    </lineage>
</organism>
<dbReference type="CDD" id="cd07936">
    <property type="entry name" value="SCAN"/>
    <property type="match status" value="1"/>
</dbReference>
<dbReference type="InterPro" id="IPR050331">
    <property type="entry name" value="Zinc_finger"/>
</dbReference>
<keyword evidence="13" id="KW-1185">Reference proteome</keyword>
<sequence length="507" mass="57747">MASQFRETFLPKSSSNDFELDDAQFIPTRASALQWGEDIFHSPSVQFNVFPNNNGSLAKQELQTLWEMFTSWLQPEKQSKEQMISQLVLEQFLITGHCKDKFALTEKWKSSGRNMERFMESLTDECLKPPVMIHVAMHGQEALFSENMPLKEVITLLEQQKVATTPTQENARALLEIPKDRFLATGHENTDDGCQSAWKATVGNGSVNSIGSMRDSLLTFQRVQYPELEEGDVFYTVPQVVRRASQGTSRPQKISLRAPSSEGILKEVQPVLLSLTEQSEDTGDSHNNTDVSGGITSLTHEGDSVFIIQREQYSEPDVESVSYGVPQDLRVAMCGPSRSLEESLWAVSSNVVPVEVPGFLSRPELPTPKPVPLFQNHEANSTFEGYQERLQRDPKPYKCEECLRTFKYPCNLSIHQKTHRKERPFFCKECQIGFYQKSELHVHEVIHKAEKPFACSTCGRAFRYKTNLQAHERIHTGEKPYSCSLCNSSFRQSSTFHRHLRKFHKSE</sequence>
<dbReference type="Ensembl" id="ENSMSIT00000001049.1">
    <property type="protein sequence ID" value="ENSMSIP00000000804.1"/>
    <property type="gene ID" value="ENSMSIG00000000833.1"/>
</dbReference>
<evidence type="ECO:0000256" key="2">
    <source>
        <dbReference type="ARBA" id="ARBA00022723"/>
    </source>
</evidence>